<dbReference type="AlphaFoldDB" id="A0A455UBL2"/>
<evidence type="ECO:0000256" key="2">
    <source>
        <dbReference type="ARBA" id="ARBA00022840"/>
    </source>
</evidence>
<dbReference type="InterPro" id="IPR058031">
    <property type="entry name" value="AAA_lid_NorR"/>
</dbReference>
<evidence type="ECO:0000313" key="5">
    <source>
        <dbReference type="EMBL" id="BBI63592.1"/>
    </source>
</evidence>
<name>A0A455UBL2_9GAMM</name>
<sequence length="118" mass="12901">MLNYTYPGNVRELENAIMRAVTLSEDGSLSHKDLPERLREQATSESGTPLVPTLNGEVLAGSQMPTPPPIRWPSLEEVEKRYINKVLEATGVISGVRQRCWGLPAGPSTAASKTKKNN</sequence>
<dbReference type="Pfam" id="PF25601">
    <property type="entry name" value="AAA_lid_14"/>
    <property type="match status" value="1"/>
</dbReference>
<dbReference type="InterPro" id="IPR002078">
    <property type="entry name" value="Sigma_54_int"/>
</dbReference>
<evidence type="ECO:0000313" key="6">
    <source>
        <dbReference type="Proteomes" id="UP000320231"/>
    </source>
</evidence>
<feature type="domain" description="Sigma-54 factor interaction" evidence="4">
    <location>
        <begin position="1"/>
        <end position="22"/>
    </location>
</feature>
<dbReference type="PANTHER" id="PTHR32071">
    <property type="entry name" value="TRANSCRIPTIONAL REGULATORY PROTEIN"/>
    <property type="match status" value="1"/>
</dbReference>
<protein>
    <recommendedName>
        <fullName evidence="4">Sigma-54 factor interaction domain-containing protein</fullName>
    </recommendedName>
</protein>
<dbReference type="Gene3D" id="1.10.8.60">
    <property type="match status" value="1"/>
</dbReference>
<dbReference type="PROSITE" id="PS50045">
    <property type="entry name" value="SIGMA54_INTERACT_4"/>
    <property type="match status" value="1"/>
</dbReference>
<dbReference type="InterPro" id="IPR025944">
    <property type="entry name" value="Sigma_54_int_dom_CS"/>
</dbReference>
<dbReference type="KEGG" id="hsr:HSBAA_48980"/>
<dbReference type="EMBL" id="AP019514">
    <property type="protein sequence ID" value="BBI63592.1"/>
    <property type="molecule type" value="Genomic_DNA"/>
</dbReference>
<organism evidence="5 6">
    <name type="scientific">Vreelandella sulfidaeris</name>
    <dbReference type="NCBI Taxonomy" id="115553"/>
    <lineage>
        <taxon>Bacteria</taxon>
        <taxon>Pseudomonadati</taxon>
        <taxon>Pseudomonadota</taxon>
        <taxon>Gammaproteobacteria</taxon>
        <taxon>Oceanospirillales</taxon>
        <taxon>Halomonadaceae</taxon>
        <taxon>Vreelandella</taxon>
    </lineage>
</organism>
<feature type="region of interest" description="Disordered" evidence="3">
    <location>
        <begin position="39"/>
        <end position="72"/>
    </location>
</feature>
<evidence type="ECO:0000259" key="4">
    <source>
        <dbReference type="PROSITE" id="PS50045"/>
    </source>
</evidence>
<accession>A0A455UBL2</accession>
<keyword evidence="2" id="KW-0067">ATP-binding</keyword>
<dbReference type="PROSITE" id="PS00688">
    <property type="entry name" value="SIGMA54_INTERACT_3"/>
    <property type="match status" value="1"/>
</dbReference>
<dbReference type="PANTHER" id="PTHR32071:SF57">
    <property type="entry name" value="C4-DICARBOXYLATE TRANSPORT TRANSCRIPTIONAL REGULATORY PROTEIN DCTD"/>
    <property type="match status" value="1"/>
</dbReference>
<evidence type="ECO:0000256" key="3">
    <source>
        <dbReference type="SAM" id="MobiDB-lite"/>
    </source>
</evidence>
<evidence type="ECO:0000256" key="1">
    <source>
        <dbReference type="ARBA" id="ARBA00022741"/>
    </source>
</evidence>
<dbReference type="GO" id="GO:0005524">
    <property type="term" value="F:ATP binding"/>
    <property type="evidence" value="ECO:0007669"/>
    <property type="project" value="UniProtKB-KW"/>
</dbReference>
<dbReference type="GO" id="GO:0006355">
    <property type="term" value="P:regulation of DNA-templated transcription"/>
    <property type="evidence" value="ECO:0007669"/>
    <property type="project" value="InterPro"/>
</dbReference>
<dbReference type="Proteomes" id="UP000320231">
    <property type="component" value="Chromosome"/>
</dbReference>
<gene>
    <name evidence="5" type="ORF">HSBAA_48980</name>
</gene>
<keyword evidence="1" id="KW-0547">Nucleotide-binding</keyword>
<reference evidence="5 6" key="1">
    <citation type="journal article" date="2019" name="Microbiol. Resour. Announc.">
        <title>Complete Genome Sequence of Halomonas sulfidaeris Strain Esulfide1 Isolated from a Metal Sulfide Rock at a Depth of 2,200 Meters, Obtained Using Nanopore Sequencing.</title>
        <authorList>
            <person name="Saito M."/>
            <person name="Nishigata A."/>
            <person name="Galipon J."/>
            <person name="Arakawa K."/>
        </authorList>
    </citation>
    <scope>NUCLEOTIDE SEQUENCE [LARGE SCALE GENOMIC DNA]</scope>
    <source>
        <strain evidence="5 6">ATCC BAA-803</strain>
    </source>
</reference>
<proteinExistence type="predicted"/>